<gene>
    <name evidence="1" type="ORF">CM83_103837</name>
</gene>
<dbReference type="AlphaFoldDB" id="A0A0A9Y940"/>
<reference evidence="1" key="1">
    <citation type="journal article" date="2014" name="PLoS ONE">
        <title>Transcriptome-Based Identification of ABC Transporters in the Western Tarnished Plant Bug Lygus hesperus.</title>
        <authorList>
            <person name="Hull J.J."/>
            <person name="Chaney K."/>
            <person name="Geib S.M."/>
            <person name="Fabrick J.A."/>
            <person name="Brent C.S."/>
            <person name="Walsh D."/>
            <person name="Lavine L.C."/>
        </authorList>
    </citation>
    <scope>NUCLEOTIDE SEQUENCE</scope>
</reference>
<proteinExistence type="predicted"/>
<dbReference type="EMBL" id="GBHO01015488">
    <property type="protein sequence ID" value="JAG28116.1"/>
    <property type="molecule type" value="Transcribed_RNA"/>
</dbReference>
<name>A0A0A9Y940_LYGHE</name>
<organism evidence="1">
    <name type="scientific">Lygus hesperus</name>
    <name type="common">Western plant bug</name>
    <dbReference type="NCBI Taxonomy" id="30085"/>
    <lineage>
        <taxon>Eukaryota</taxon>
        <taxon>Metazoa</taxon>
        <taxon>Ecdysozoa</taxon>
        <taxon>Arthropoda</taxon>
        <taxon>Hexapoda</taxon>
        <taxon>Insecta</taxon>
        <taxon>Pterygota</taxon>
        <taxon>Neoptera</taxon>
        <taxon>Paraneoptera</taxon>
        <taxon>Hemiptera</taxon>
        <taxon>Heteroptera</taxon>
        <taxon>Panheteroptera</taxon>
        <taxon>Cimicomorpha</taxon>
        <taxon>Miridae</taxon>
        <taxon>Mirini</taxon>
        <taxon>Lygus</taxon>
    </lineage>
</organism>
<reference evidence="1" key="2">
    <citation type="submission" date="2014-07" db="EMBL/GenBank/DDBJ databases">
        <authorList>
            <person name="Hull J."/>
        </authorList>
    </citation>
    <scope>NUCLEOTIDE SEQUENCE</scope>
</reference>
<sequence>IVSLPWVRVVHTVMVANMKGLAALLIIVAAQMCRFLIAGDCSQKNCWPEKRSLSNGVRINDNRPTTIESNRLINWDDVAGEIDKKMKETKEEVEKSLKEGVDKAKGKLEEGLNVVVGKTKTGKDKFERFNPLIGKFMKNYG</sequence>
<evidence type="ECO:0000313" key="1">
    <source>
        <dbReference type="EMBL" id="JAG28116.1"/>
    </source>
</evidence>
<protein>
    <submittedName>
        <fullName evidence="1">Uncharacterized protein</fullName>
    </submittedName>
</protein>
<feature type="non-terminal residue" evidence="1">
    <location>
        <position position="141"/>
    </location>
</feature>
<feature type="non-terminal residue" evidence="1">
    <location>
        <position position="1"/>
    </location>
</feature>
<accession>A0A0A9Y940</accession>